<dbReference type="Proteomes" id="UP000317494">
    <property type="component" value="Unassembled WGS sequence"/>
</dbReference>
<dbReference type="EMBL" id="QEAM01000435">
    <property type="protein sequence ID" value="TPX39898.1"/>
    <property type="molecule type" value="Genomic_DNA"/>
</dbReference>
<feature type="binding site" evidence="5">
    <location>
        <position position="649"/>
    </location>
    <ligand>
        <name>Zn(2+)</name>
        <dbReference type="ChEBI" id="CHEBI:29105"/>
        <label>2</label>
    </ligand>
</feature>
<name>A0A507CJT7_9FUNG</name>
<evidence type="ECO:0000259" key="9">
    <source>
        <dbReference type="PROSITE" id="PS51845"/>
    </source>
</evidence>
<comment type="similarity">
    <text evidence="6">Belongs to the cyclic nucleotide phosphodiesterase family.</text>
</comment>
<evidence type="ECO:0000256" key="1">
    <source>
        <dbReference type="ARBA" id="ARBA00022723"/>
    </source>
</evidence>
<evidence type="ECO:0000256" key="7">
    <source>
        <dbReference type="SAM" id="MobiDB-lite"/>
    </source>
</evidence>
<proteinExistence type="inferred from homology"/>
<evidence type="ECO:0000256" key="4">
    <source>
        <dbReference type="PIRSR" id="PIRSR623088-2"/>
    </source>
</evidence>
<feature type="compositionally biased region" description="Low complexity" evidence="7">
    <location>
        <begin position="423"/>
        <end position="478"/>
    </location>
</feature>
<dbReference type="VEuPathDB" id="FungiDB:SeMB42_g03892"/>
<keyword evidence="8" id="KW-0812">Transmembrane</keyword>
<dbReference type="OrthoDB" id="546632at2759"/>
<keyword evidence="1 5" id="KW-0479">Metal-binding</keyword>
<feature type="transmembrane region" description="Helical" evidence="8">
    <location>
        <begin position="142"/>
        <end position="163"/>
    </location>
</feature>
<evidence type="ECO:0000256" key="8">
    <source>
        <dbReference type="SAM" id="Phobius"/>
    </source>
</evidence>
<feature type="transmembrane region" description="Helical" evidence="8">
    <location>
        <begin position="250"/>
        <end position="270"/>
    </location>
</feature>
<dbReference type="InterPro" id="IPR023174">
    <property type="entry name" value="PDEase_CS"/>
</dbReference>
<dbReference type="SUPFAM" id="SSF109604">
    <property type="entry name" value="HD-domain/PDEase-like"/>
    <property type="match status" value="1"/>
</dbReference>
<feature type="active site" description="Proton donor" evidence="3">
    <location>
        <position position="608"/>
    </location>
</feature>
<dbReference type="PRINTS" id="PR00387">
    <property type="entry name" value="PDIESTERASE1"/>
</dbReference>
<feature type="domain" description="PDEase" evidence="9">
    <location>
        <begin position="521"/>
        <end position="859"/>
    </location>
</feature>
<protein>
    <recommendedName>
        <fullName evidence="6">Phosphodiesterase</fullName>
        <ecNumber evidence="6">3.1.4.-</ecNumber>
    </recommendedName>
</protein>
<reference evidence="12 13" key="1">
    <citation type="journal article" date="2019" name="Sci. Rep.">
        <title>Comparative genomics of chytrid fungi reveal insights into the obligate biotrophic and pathogenic lifestyle of Synchytrium endobioticum.</title>
        <authorList>
            <person name="van de Vossenberg B.T.L.H."/>
            <person name="Warris S."/>
            <person name="Nguyen H.D.T."/>
            <person name="van Gent-Pelzer M.P.E."/>
            <person name="Joly D.L."/>
            <person name="van de Geest H.C."/>
            <person name="Bonants P.J.M."/>
            <person name="Smith D.S."/>
            <person name="Levesque C.A."/>
            <person name="van der Lee T.A.J."/>
        </authorList>
    </citation>
    <scope>NUCLEOTIDE SEQUENCE [LARGE SCALE GENOMIC DNA]</scope>
    <source>
        <strain evidence="10 13">LEV6574</strain>
        <strain evidence="11 12">MB42</strain>
    </source>
</reference>
<feature type="binding site" evidence="4">
    <location>
        <position position="815"/>
    </location>
    <ligand>
        <name>AMP</name>
        <dbReference type="ChEBI" id="CHEBI:456215"/>
    </ligand>
</feature>
<evidence type="ECO:0000313" key="12">
    <source>
        <dbReference type="Proteomes" id="UP000317494"/>
    </source>
</evidence>
<feature type="transmembrane region" description="Helical" evidence="8">
    <location>
        <begin position="169"/>
        <end position="188"/>
    </location>
</feature>
<dbReference type="Gene3D" id="1.10.1300.10">
    <property type="entry name" value="3'5'-cyclic nucleotide phosphodiesterase, catalytic domain"/>
    <property type="match status" value="1"/>
</dbReference>
<feature type="binding site" evidence="5">
    <location>
        <position position="649"/>
    </location>
    <ligand>
        <name>Zn(2+)</name>
        <dbReference type="ChEBI" id="CHEBI:29105"/>
        <label>1</label>
    </ligand>
</feature>
<comment type="cofactor">
    <cofactor evidence="6">
        <name>a divalent metal cation</name>
        <dbReference type="ChEBI" id="CHEBI:60240"/>
    </cofactor>
    <text evidence="6">Binds 2 divalent metal cations per subunit. Site 1 may preferentially bind zinc ions, while site 2 has a preference for magnesium and/or manganese ions.</text>
</comment>
<keyword evidence="12" id="KW-1185">Reference proteome</keyword>
<feature type="binding site" evidence="5">
    <location>
        <position position="612"/>
    </location>
    <ligand>
        <name>Zn(2+)</name>
        <dbReference type="ChEBI" id="CHEBI:29105"/>
        <label>1</label>
    </ligand>
</feature>
<dbReference type="GO" id="GO:0004114">
    <property type="term" value="F:3',5'-cyclic-nucleotide phosphodiesterase activity"/>
    <property type="evidence" value="ECO:0007669"/>
    <property type="project" value="InterPro"/>
</dbReference>
<gene>
    <name evidence="10" type="ORF">SeLEV6574_g06929</name>
    <name evidence="11" type="ORF">SeMB42_g03892</name>
</gene>
<feature type="region of interest" description="Disordered" evidence="7">
    <location>
        <begin position="862"/>
        <end position="882"/>
    </location>
</feature>
<dbReference type="InterPro" id="IPR002073">
    <property type="entry name" value="PDEase_catalytic_dom"/>
</dbReference>
<dbReference type="PROSITE" id="PS00126">
    <property type="entry name" value="PDEASE_I_1"/>
    <property type="match status" value="1"/>
</dbReference>
<sequence>MPPPDAVAAACPASDPSPIVSTLAKHPVHQSIHAPTTKIRNSPLLSPHTARAPADQQLPRIHFPPTMKVCGTITSSFSCPVMPRPLPAGQPHRRHSSWLECATSPGLSTLRCLSRRVGSVAGQGTANVPVYSYRKSGLRGPVLLQMSIHYLMFLVLLFIAYQTSWAPAIRFYMAMLYCLLAIVVLQVARMTFTRNPTSVWSYYLSLAPFTILIFVSREAHQIAMVLWYASFLIIYLQSGHLCLPCHLTIYSFLFGITYSTIVYSMTLIYTDGCDNWACAVALTDPIQLKYEAILLSACVVLVLQFMSLEHFVQINGEILLIRENHVKSLRLANLDLKRRLRLARDQKKDVDLEAPLSKATQILRDLKDTFANDATLLPQFDSMLRMLASDSFFSHQPRDNSKDLEVNNWITELLLKPKDHASDVASTPPVSPTTAPGAVATSQTANSSSQQTNLDTNTNTNETSPTIPSSSIVPASSPDDFTNSNTNEPSTSAFQILAAIEDGSAENHLDEESAETFTPADEITRATIAAFTLLPESSLVYTLLEDIQNPNFNIFELDSASNNQSLFYIGWHLIKQHDLASKLHIPDVILKTFLLRVQMGYSSRNPYHNASHAADVTHAMHYFASRDQIWPHLTNEEKFATIVAPLIHDFNHPGVDNAFMIATFDTLALRYNDQAVLENFHCASVFEMMQKHKDADVFCYMTTESRKVVREMTVGMVLATDMGQHFDILGKYKTRLSSPEIINITSSLDKKLILNIAIKCADVNNPTKPLELCCKWTDLIIQEFFIQGDKEREGGLPISPFMNRDTSLPDIPKWQMAFLDFFAIPMYIAFSGFMTNALDSHLENLRLNRVYWKGRAEEFQRNNTNALPDPSGLRSEPNLQSD</sequence>
<feature type="binding site" evidence="5">
    <location>
        <position position="762"/>
    </location>
    <ligand>
        <name>Zn(2+)</name>
        <dbReference type="ChEBI" id="CHEBI:29105"/>
        <label>1</label>
    </ligand>
</feature>
<accession>A0A507CJT7</accession>
<evidence type="ECO:0000313" key="13">
    <source>
        <dbReference type="Proteomes" id="UP000320475"/>
    </source>
</evidence>
<dbReference type="Pfam" id="PF00233">
    <property type="entry name" value="PDEase_I"/>
    <property type="match status" value="1"/>
</dbReference>
<dbReference type="InterPro" id="IPR003607">
    <property type="entry name" value="HD/PDEase_dom"/>
</dbReference>
<dbReference type="GO" id="GO:0046872">
    <property type="term" value="F:metal ion binding"/>
    <property type="evidence" value="ECO:0007669"/>
    <property type="project" value="UniProtKB-KW"/>
</dbReference>
<evidence type="ECO:0000256" key="3">
    <source>
        <dbReference type="PIRSR" id="PIRSR623088-1"/>
    </source>
</evidence>
<evidence type="ECO:0000313" key="11">
    <source>
        <dbReference type="EMBL" id="TPX45739.1"/>
    </source>
</evidence>
<dbReference type="STRING" id="286115.A0A507CJT7"/>
<dbReference type="PROSITE" id="PS51845">
    <property type="entry name" value="PDEASE_I_2"/>
    <property type="match status" value="1"/>
</dbReference>
<feature type="binding site" evidence="5">
    <location>
        <position position="648"/>
    </location>
    <ligand>
        <name>Zn(2+)</name>
        <dbReference type="ChEBI" id="CHEBI:29105"/>
        <label>1</label>
    </ligand>
</feature>
<dbReference type="EC" id="3.1.4.-" evidence="6"/>
<dbReference type="PANTHER" id="PTHR11347">
    <property type="entry name" value="CYCLIC NUCLEOTIDE PHOSPHODIESTERASE"/>
    <property type="match status" value="1"/>
</dbReference>
<organism evidence="10 13">
    <name type="scientific">Synchytrium endobioticum</name>
    <dbReference type="NCBI Taxonomy" id="286115"/>
    <lineage>
        <taxon>Eukaryota</taxon>
        <taxon>Fungi</taxon>
        <taxon>Fungi incertae sedis</taxon>
        <taxon>Chytridiomycota</taxon>
        <taxon>Chytridiomycota incertae sedis</taxon>
        <taxon>Chytridiomycetes</taxon>
        <taxon>Synchytriales</taxon>
        <taxon>Synchytriaceae</taxon>
        <taxon>Synchytrium</taxon>
    </lineage>
</organism>
<dbReference type="CDD" id="cd00077">
    <property type="entry name" value="HDc"/>
    <property type="match status" value="1"/>
</dbReference>
<dbReference type="Proteomes" id="UP000320475">
    <property type="component" value="Unassembled WGS sequence"/>
</dbReference>
<comment type="caution">
    <text evidence="10">The sequence shown here is derived from an EMBL/GenBank/DDBJ whole genome shotgun (WGS) entry which is preliminary data.</text>
</comment>
<feature type="transmembrane region" description="Helical" evidence="8">
    <location>
        <begin position="200"/>
        <end position="216"/>
    </location>
</feature>
<keyword evidence="2 6" id="KW-0378">Hydrolase</keyword>
<keyword evidence="8" id="KW-0472">Membrane</keyword>
<feature type="transmembrane region" description="Helical" evidence="8">
    <location>
        <begin position="222"/>
        <end position="243"/>
    </location>
</feature>
<feature type="binding site" evidence="4">
    <location>
        <position position="762"/>
    </location>
    <ligand>
        <name>AMP</name>
        <dbReference type="ChEBI" id="CHEBI:456215"/>
    </ligand>
</feature>
<feature type="binding site" evidence="4">
    <location>
        <begin position="608"/>
        <end position="612"/>
    </location>
    <ligand>
        <name>AMP</name>
        <dbReference type="ChEBI" id="CHEBI:456215"/>
    </ligand>
</feature>
<feature type="compositionally biased region" description="Polar residues" evidence="7">
    <location>
        <begin position="479"/>
        <end position="488"/>
    </location>
</feature>
<feature type="transmembrane region" description="Helical" evidence="8">
    <location>
        <begin position="290"/>
        <end position="312"/>
    </location>
</feature>
<dbReference type="GO" id="GO:0007165">
    <property type="term" value="P:signal transduction"/>
    <property type="evidence" value="ECO:0007669"/>
    <property type="project" value="InterPro"/>
</dbReference>
<dbReference type="AlphaFoldDB" id="A0A507CJT7"/>
<dbReference type="InterPro" id="IPR036971">
    <property type="entry name" value="PDEase_catalytic_dom_sf"/>
</dbReference>
<evidence type="ECO:0000256" key="6">
    <source>
        <dbReference type="RuleBase" id="RU363067"/>
    </source>
</evidence>
<evidence type="ECO:0000256" key="5">
    <source>
        <dbReference type="PIRSR" id="PIRSR623088-3"/>
    </source>
</evidence>
<dbReference type="EMBL" id="QEAN01000147">
    <property type="protein sequence ID" value="TPX45739.1"/>
    <property type="molecule type" value="Genomic_DNA"/>
</dbReference>
<evidence type="ECO:0000313" key="10">
    <source>
        <dbReference type="EMBL" id="TPX39898.1"/>
    </source>
</evidence>
<feature type="binding site" evidence="4">
    <location>
        <position position="649"/>
    </location>
    <ligand>
        <name>AMP</name>
        <dbReference type="ChEBI" id="CHEBI:456215"/>
    </ligand>
</feature>
<dbReference type="InterPro" id="IPR023088">
    <property type="entry name" value="PDEase"/>
</dbReference>
<feature type="region of interest" description="Disordered" evidence="7">
    <location>
        <begin position="420"/>
        <end position="488"/>
    </location>
</feature>
<keyword evidence="8" id="KW-1133">Transmembrane helix</keyword>
<evidence type="ECO:0000256" key="2">
    <source>
        <dbReference type="ARBA" id="ARBA00022801"/>
    </source>
</evidence>